<gene>
    <name evidence="3" type="ORF">HMPREF9698_00663</name>
</gene>
<dbReference type="HOGENOM" id="CLU_028170_0_0_9"/>
<feature type="transmembrane region" description="Helical" evidence="1">
    <location>
        <begin position="253"/>
        <end position="274"/>
    </location>
</feature>
<evidence type="ECO:0000256" key="1">
    <source>
        <dbReference type="SAM" id="Phobius"/>
    </source>
</evidence>
<evidence type="ECO:0000313" key="3">
    <source>
        <dbReference type="EMBL" id="EKU93715.1"/>
    </source>
</evidence>
<dbReference type="PATRIC" id="fig|883081.3.peg.663"/>
<keyword evidence="4" id="KW-1185">Reference proteome</keyword>
<feature type="transmembrane region" description="Helical" evidence="1">
    <location>
        <begin position="38"/>
        <end position="61"/>
    </location>
</feature>
<keyword evidence="1" id="KW-0472">Membrane</keyword>
<feature type="transmembrane region" description="Helical" evidence="1">
    <location>
        <begin position="67"/>
        <end position="86"/>
    </location>
</feature>
<protein>
    <recommendedName>
        <fullName evidence="2">DUF112 domain-containing protein</fullName>
    </recommendedName>
</protein>
<dbReference type="STRING" id="883081.HMPREF9698_00663"/>
<proteinExistence type="predicted"/>
<dbReference type="eggNOG" id="COG1784">
    <property type="taxonomic scope" value="Bacteria"/>
</dbReference>
<keyword evidence="1" id="KW-0812">Transmembrane</keyword>
<reference evidence="3 4" key="1">
    <citation type="submission" date="2012-09" db="EMBL/GenBank/DDBJ databases">
        <title>The Genome Sequence of Alloiococcus otitis ATCC 51267.</title>
        <authorList>
            <consortium name="The Broad Institute Genome Sequencing Platform"/>
            <person name="Earl A."/>
            <person name="Ward D."/>
            <person name="Feldgarden M."/>
            <person name="Gevers D."/>
            <person name="Huys G."/>
            <person name="Walker B."/>
            <person name="Young S.K."/>
            <person name="Zeng Q."/>
            <person name="Gargeya S."/>
            <person name="Fitzgerald M."/>
            <person name="Haas B."/>
            <person name="Abouelleil A."/>
            <person name="Alvarado L."/>
            <person name="Arachchi H.M."/>
            <person name="Berlin A.M."/>
            <person name="Chapman S.B."/>
            <person name="Goldberg J."/>
            <person name="Griggs A."/>
            <person name="Gujja S."/>
            <person name="Hansen M."/>
            <person name="Howarth C."/>
            <person name="Imamovic A."/>
            <person name="Larimer J."/>
            <person name="McCowen C."/>
            <person name="Montmayeur A."/>
            <person name="Murphy C."/>
            <person name="Neiman D."/>
            <person name="Pearson M."/>
            <person name="Priest M."/>
            <person name="Roberts A."/>
            <person name="Saif S."/>
            <person name="Shea T."/>
            <person name="Sisk P."/>
            <person name="Sykes S."/>
            <person name="Wortman J."/>
            <person name="Nusbaum C."/>
            <person name="Birren B."/>
        </authorList>
    </citation>
    <scope>NUCLEOTIDE SEQUENCE [LARGE SCALE GENOMIC DNA]</scope>
    <source>
        <strain evidence="3 4">ATCC 51267</strain>
    </source>
</reference>
<dbReference type="Proteomes" id="UP000009875">
    <property type="component" value="Unassembled WGS sequence"/>
</dbReference>
<sequence>MDLVLVGQMLAMAVFGALLYTLLGVIPGTDETAVLAPVTLVLALTGIPPQVLLCFFIAAIVSKMITGNIPVGVVGIPSGVMSAPMIPAAMDLKQEGLTDTSIRKMSAGSLVGTVLAIPLSFLLASFLVPFGQAISDNATLIFMIGTLFLALMSKNKVMSLLAILPLSILFQGLNQLYWGLEILPEGEEVFISFFLAITIGPLMVNLLELLSGGSVAEKFKRDTYLKTTISQTETKSSLNPLQILSRRELASSVLATVLGVITFFMSPVGMMVFIGESLAQREKDQLDRSKMTVTVMNALNNASYIAGILIPLLAIGIPLSGVAIGPGNALFNAPPVYTLDNNLYHQLTTGEFVLPVVLGAGVAIAITYFITVRYAKEITLFIFSKIPHEAILGLFLALVVVLAYMDAGWLNVFGVLLIASISGIFNRWGVNYGVQFMVLYASSGFIGLLV</sequence>
<evidence type="ECO:0000313" key="4">
    <source>
        <dbReference type="Proteomes" id="UP000009875"/>
    </source>
</evidence>
<feature type="transmembrane region" description="Helical" evidence="1">
    <location>
        <begin position="352"/>
        <end position="370"/>
    </location>
</feature>
<feature type="transmembrane region" description="Helical" evidence="1">
    <location>
        <begin position="304"/>
        <end position="331"/>
    </location>
</feature>
<feature type="transmembrane region" description="Helical" evidence="1">
    <location>
        <begin position="134"/>
        <end position="152"/>
    </location>
</feature>
<dbReference type="Pfam" id="PF01970">
    <property type="entry name" value="TctA"/>
    <property type="match status" value="1"/>
</dbReference>
<feature type="transmembrane region" description="Helical" evidence="1">
    <location>
        <begin position="107"/>
        <end position="128"/>
    </location>
</feature>
<name>K9EWV1_9LACT</name>
<dbReference type="RefSeq" id="WP_003777358.1">
    <property type="nucleotide sequence ID" value="NZ_JH992958.1"/>
</dbReference>
<accession>K9EWV1</accession>
<dbReference type="AlphaFoldDB" id="K9EWV1"/>
<feature type="transmembrane region" description="Helical" evidence="1">
    <location>
        <begin position="159"/>
        <end position="178"/>
    </location>
</feature>
<dbReference type="InterPro" id="IPR002823">
    <property type="entry name" value="DUF112_TM"/>
</dbReference>
<keyword evidence="1" id="KW-1133">Transmembrane helix</keyword>
<feature type="transmembrane region" description="Helical" evidence="1">
    <location>
        <begin position="6"/>
        <end position="26"/>
    </location>
</feature>
<dbReference type="OrthoDB" id="4391232at2"/>
<feature type="transmembrane region" description="Helical" evidence="1">
    <location>
        <begin position="390"/>
        <end position="418"/>
    </location>
</feature>
<evidence type="ECO:0000259" key="2">
    <source>
        <dbReference type="Pfam" id="PF01970"/>
    </source>
</evidence>
<feature type="domain" description="DUF112" evidence="2">
    <location>
        <begin position="10"/>
        <end position="430"/>
    </location>
</feature>
<feature type="transmembrane region" description="Helical" evidence="1">
    <location>
        <begin position="190"/>
        <end position="211"/>
    </location>
</feature>
<organism evidence="3 4">
    <name type="scientific">Alloiococcus otitis ATCC 51267</name>
    <dbReference type="NCBI Taxonomy" id="883081"/>
    <lineage>
        <taxon>Bacteria</taxon>
        <taxon>Bacillati</taxon>
        <taxon>Bacillota</taxon>
        <taxon>Bacilli</taxon>
        <taxon>Lactobacillales</taxon>
        <taxon>Carnobacteriaceae</taxon>
        <taxon>Alloiococcus</taxon>
    </lineage>
</organism>
<comment type="caution">
    <text evidence="3">The sequence shown here is derived from an EMBL/GenBank/DDBJ whole genome shotgun (WGS) entry which is preliminary data.</text>
</comment>
<dbReference type="EMBL" id="AGXA01000016">
    <property type="protein sequence ID" value="EKU93715.1"/>
    <property type="molecule type" value="Genomic_DNA"/>
</dbReference>